<proteinExistence type="predicted"/>
<dbReference type="AlphaFoldDB" id="A0A1L7WI98"/>
<sequence>MPPSTSATMAFWQSATQCMDHVPSQPATSRPSSHTRSTSAVFCLNWRLHRSREITPSRSTSGYITAASRPGDHPRCSSQHRGTGWSLGVSKTTDAGPHPSSPNSTGP</sequence>
<accession>A0A1L7WI98</accession>
<keyword evidence="3" id="KW-1185">Reference proteome</keyword>
<gene>
    <name evidence="2" type="ORF">PAC_02381</name>
</gene>
<feature type="region of interest" description="Disordered" evidence="1">
    <location>
        <begin position="56"/>
        <end position="107"/>
    </location>
</feature>
<protein>
    <submittedName>
        <fullName evidence="2">Uncharacterized protein</fullName>
    </submittedName>
</protein>
<dbReference type="EMBL" id="FJOG01000003">
    <property type="protein sequence ID" value="CZR52504.1"/>
    <property type="molecule type" value="Genomic_DNA"/>
</dbReference>
<evidence type="ECO:0000313" key="3">
    <source>
        <dbReference type="Proteomes" id="UP000184330"/>
    </source>
</evidence>
<reference evidence="2 3" key="1">
    <citation type="submission" date="2016-03" db="EMBL/GenBank/DDBJ databases">
        <authorList>
            <person name="Ploux O."/>
        </authorList>
    </citation>
    <scope>NUCLEOTIDE SEQUENCE [LARGE SCALE GENOMIC DNA]</scope>
    <source>
        <strain evidence="2 3">UAMH 11012</strain>
    </source>
</reference>
<organism evidence="2 3">
    <name type="scientific">Phialocephala subalpina</name>
    <dbReference type="NCBI Taxonomy" id="576137"/>
    <lineage>
        <taxon>Eukaryota</taxon>
        <taxon>Fungi</taxon>
        <taxon>Dikarya</taxon>
        <taxon>Ascomycota</taxon>
        <taxon>Pezizomycotina</taxon>
        <taxon>Leotiomycetes</taxon>
        <taxon>Helotiales</taxon>
        <taxon>Mollisiaceae</taxon>
        <taxon>Phialocephala</taxon>
        <taxon>Phialocephala fortinii species complex</taxon>
    </lineage>
</organism>
<evidence type="ECO:0000313" key="2">
    <source>
        <dbReference type="EMBL" id="CZR52504.1"/>
    </source>
</evidence>
<dbReference type="Proteomes" id="UP000184330">
    <property type="component" value="Unassembled WGS sequence"/>
</dbReference>
<evidence type="ECO:0000256" key="1">
    <source>
        <dbReference type="SAM" id="MobiDB-lite"/>
    </source>
</evidence>
<name>A0A1L7WI98_9HELO</name>